<sequence length="361" mass="42569">MNSVSRNMASIFLTEEDRIIDANKFLDNCDDERFFNLRRKIEEARNTRPIALCNICFQPVVLRGNTHRTKFFAHTRNSEDCPIKTTTQLSQEEILTMKYNGQKEGKAHRENKIKIVELLVLDQLFTDDIQVESTFRETNKSGIAKRWRRPDIRTVLRKNNFSIVFELQVSTTFLKVIISREAFYRQNETYILWVFLDFDAERFTTLDIAYSNNTNVFVFDDEAREKSEHSRKLIFKCYYKKPYVIKGNTINYTWEYQLVDFDCLSFNEDTKKIYFIDTAHLKILALKEISCKEKEIKELRAEIELARKMMNRVSNQGEYENKEIFGKSFGDAVQCASCGYIGKERKIGNSIFCSKCLRLIN</sequence>
<dbReference type="AlphaFoldDB" id="A0A0T9R298"/>
<feature type="domain" description="DUF6035" evidence="2">
    <location>
        <begin position="101"/>
        <end position="277"/>
    </location>
</feature>
<accession>A0A0T9R298</accession>
<gene>
    <name evidence="4" type="ORF">ERS008667_03304</name>
</gene>
<organism evidence="4 5">
    <name type="scientific">Yersinia similis</name>
    <dbReference type="NCBI Taxonomy" id="367190"/>
    <lineage>
        <taxon>Bacteria</taxon>
        <taxon>Pseudomonadati</taxon>
        <taxon>Pseudomonadota</taxon>
        <taxon>Gammaproteobacteria</taxon>
        <taxon>Enterobacterales</taxon>
        <taxon>Yersiniaceae</taxon>
        <taxon>Yersinia</taxon>
    </lineage>
</organism>
<protein>
    <submittedName>
        <fullName evidence="4">Competence protein</fullName>
    </submittedName>
</protein>
<dbReference type="InterPro" id="IPR046099">
    <property type="entry name" value="DUF6035"/>
</dbReference>
<evidence type="ECO:0000313" key="5">
    <source>
        <dbReference type="Proteomes" id="UP000038204"/>
    </source>
</evidence>
<dbReference type="InterPro" id="IPR057152">
    <property type="entry name" value="DUF7830"/>
</dbReference>
<feature type="domain" description="DUF7830" evidence="3">
    <location>
        <begin position="18"/>
        <end position="87"/>
    </location>
</feature>
<dbReference type="EMBL" id="CQBK01000028">
    <property type="protein sequence ID" value="CNI41006.1"/>
    <property type="molecule type" value="Genomic_DNA"/>
</dbReference>
<dbReference type="Pfam" id="PF25169">
    <property type="entry name" value="DUF7830"/>
    <property type="match status" value="1"/>
</dbReference>
<keyword evidence="1" id="KW-0175">Coiled coil</keyword>
<reference evidence="4 5" key="1">
    <citation type="submission" date="2015-03" db="EMBL/GenBank/DDBJ databases">
        <authorList>
            <person name="Murphy D."/>
        </authorList>
    </citation>
    <scope>NUCLEOTIDE SEQUENCE [LARGE SCALE GENOMIC DNA]</scope>
    <source>
        <strain evidence="4 5">Y233</strain>
    </source>
</reference>
<dbReference type="Pfam" id="PF19500">
    <property type="entry name" value="DUF6035"/>
    <property type="match status" value="1"/>
</dbReference>
<proteinExistence type="predicted"/>
<evidence type="ECO:0000259" key="2">
    <source>
        <dbReference type="Pfam" id="PF19500"/>
    </source>
</evidence>
<feature type="coiled-coil region" evidence="1">
    <location>
        <begin position="282"/>
        <end position="316"/>
    </location>
</feature>
<dbReference type="RefSeq" id="WP_197090504.1">
    <property type="nucleotide sequence ID" value="NZ_CPZI01000020.1"/>
</dbReference>
<dbReference type="Proteomes" id="UP000038204">
    <property type="component" value="Unassembled WGS sequence"/>
</dbReference>
<name>A0A0T9R298_9GAMM</name>
<evidence type="ECO:0000256" key="1">
    <source>
        <dbReference type="SAM" id="Coils"/>
    </source>
</evidence>
<evidence type="ECO:0000313" key="4">
    <source>
        <dbReference type="EMBL" id="CNI41006.1"/>
    </source>
</evidence>
<evidence type="ECO:0000259" key="3">
    <source>
        <dbReference type="Pfam" id="PF25169"/>
    </source>
</evidence>